<protein>
    <submittedName>
        <fullName evidence="1">Uncharacterized protein</fullName>
    </submittedName>
</protein>
<dbReference type="EMBL" id="GBXM01045811">
    <property type="protein sequence ID" value="JAH62766.1"/>
    <property type="molecule type" value="Transcribed_RNA"/>
</dbReference>
<proteinExistence type="predicted"/>
<organism evidence="1">
    <name type="scientific">Anguilla anguilla</name>
    <name type="common">European freshwater eel</name>
    <name type="synonym">Muraena anguilla</name>
    <dbReference type="NCBI Taxonomy" id="7936"/>
    <lineage>
        <taxon>Eukaryota</taxon>
        <taxon>Metazoa</taxon>
        <taxon>Chordata</taxon>
        <taxon>Craniata</taxon>
        <taxon>Vertebrata</taxon>
        <taxon>Euteleostomi</taxon>
        <taxon>Actinopterygii</taxon>
        <taxon>Neopterygii</taxon>
        <taxon>Teleostei</taxon>
        <taxon>Anguilliformes</taxon>
        <taxon>Anguillidae</taxon>
        <taxon>Anguilla</taxon>
    </lineage>
</organism>
<reference evidence="1" key="1">
    <citation type="submission" date="2014-11" db="EMBL/GenBank/DDBJ databases">
        <authorList>
            <person name="Amaro Gonzalez C."/>
        </authorList>
    </citation>
    <scope>NUCLEOTIDE SEQUENCE</scope>
</reference>
<name>A0A0E9UAC1_ANGAN</name>
<sequence>MHVLVAVDYECGEASRNSQLGANYHKTSVPLQNQGVILRP</sequence>
<accession>A0A0E9UAC1</accession>
<dbReference type="AlphaFoldDB" id="A0A0E9UAC1"/>
<reference evidence="1" key="2">
    <citation type="journal article" date="2015" name="Fish Shellfish Immunol.">
        <title>Early steps in the European eel (Anguilla anguilla)-Vibrio vulnificus interaction in the gills: Role of the RtxA13 toxin.</title>
        <authorList>
            <person name="Callol A."/>
            <person name="Pajuelo D."/>
            <person name="Ebbesson L."/>
            <person name="Teles M."/>
            <person name="MacKenzie S."/>
            <person name="Amaro C."/>
        </authorList>
    </citation>
    <scope>NUCLEOTIDE SEQUENCE</scope>
</reference>
<evidence type="ECO:0000313" key="1">
    <source>
        <dbReference type="EMBL" id="JAH62766.1"/>
    </source>
</evidence>